<dbReference type="Gene3D" id="3.40.190.10">
    <property type="entry name" value="Periplasmic binding protein-like II"/>
    <property type="match status" value="1"/>
</dbReference>
<evidence type="ECO:0000259" key="2">
    <source>
        <dbReference type="Pfam" id="PF00496"/>
    </source>
</evidence>
<dbReference type="PANTHER" id="PTHR30290:SF72">
    <property type="entry name" value="HTH-TYPE TRANSCRIPTIONAL REGULATOR SGRR"/>
    <property type="match status" value="1"/>
</dbReference>
<dbReference type="InterPro" id="IPR039424">
    <property type="entry name" value="SBP_5"/>
</dbReference>
<reference evidence="4 5" key="1">
    <citation type="journal article" date="2010" name="Int. J. Syst. Evol. Microbiol.">
        <title>Bacillus horneckiae sp. nov., isolated from a spacecraft-assembly clean room.</title>
        <authorList>
            <person name="Vaishampayan P."/>
            <person name="Probst A."/>
            <person name="Krishnamurthi S."/>
            <person name="Ghosh S."/>
            <person name="Osman S."/>
            <person name="McDowall A."/>
            <person name="Ruckmani A."/>
            <person name="Mayilraj S."/>
            <person name="Venkateswaran K."/>
        </authorList>
    </citation>
    <scope>NUCLEOTIDE SEQUENCE [LARGE SCALE GENOMIC DNA]</scope>
    <source>
        <strain evidence="5">1PO1SC</strain>
    </source>
</reference>
<gene>
    <name evidence="4" type="ORF">CWS20_20685</name>
</gene>
<dbReference type="EMBL" id="PISD01000050">
    <property type="protein sequence ID" value="PKG27086.1"/>
    <property type="molecule type" value="Genomic_DNA"/>
</dbReference>
<keyword evidence="5" id="KW-1185">Reference proteome</keyword>
<dbReference type="Pfam" id="PF00496">
    <property type="entry name" value="SBP_bac_5"/>
    <property type="match status" value="1"/>
</dbReference>
<dbReference type="GO" id="GO:0003677">
    <property type="term" value="F:DNA binding"/>
    <property type="evidence" value="ECO:0007669"/>
    <property type="project" value="UniProtKB-KW"/>
</dbReference>
<dbReference type="InterPro" id="IPR025370">
    <property type="entry name" value="SgrR_HTH_N"/>
</dbReference>
<evidence type="ECO:0000259" key="3">
    <source>
        <dbReference type="Pfam" id="PF12793"/>
    </source>
</evidence>
<dbReference type="SUPFAM" id="SSF53850">
    <property type="entry name" value="Periplasmic binding protein-like II"/>
    <property type="match status" value="1"/>
</dbReference>
<dbReference type="GO" id="GO:0015833">
    <property type="term" value="P:peptide transport"/>
    <property type="evidence" value="ECO:0007669"/>
    <property type="project" value="TreeGrafter"/>
</dbReference>
<sequence length="582" mass="68714">MSPLMRCSMMNERYISLRTFLYERERNLECECKIEELEPIWFCTKKNVKRILHQLMNRKCLIYIPGRGRGNISKIIFSRPFKEEIDEYLQQCINQGNLEEVVQMMRSPIPKSWLVDATGKIHKMLGLHTDTNEKDILHALKTREITTLDPLRVKIAFETHLIQHLGDTLIRYDEKSDRIIPHLAHHYKADHDYRAWTFFIRKGVVFHDQSEMTSKDIFFTINRIKGDSQNYSWLVDDIERVNCLGPYKITIHLKRSNPFFIRYLAAPTFCILPAHLNFTEQEWIGTGPFMLGEKTQNKLILKANNHYFKERPLIDEIHIHHISKDAAETIYFTVDKNEQTTKTSYHSIDDSGFQFLSFNFNRPLLQKIAFREALFHVFDVQKMIVELHLEAKESSSFNIGRSKQQIRDVTKIPQLLNQSEYTGEELVLFHFANDYAINAACWLKKEANHFGVNIKLYEASYEAFYESDVLEEADLLFMGLSLFSDKHLAFLSGFRNKALIFNQVFPEEAEQFIEAELFKFEHSNQLDEREKMMEKIEAYIRANYISLFLYHPIVNRPLDSIIRDVIPHSFGHLDFTKLWIEQ</sequence>
<evidence type="ECO:0000313" key="4">
    <source>
        <dbReference type="EMBL" id="PKG27086.1"/>
    </source>
</evidence>
<protein>
    <recommendedName>
        <fullName evidence="6">ABC transporter substrate-binding protein</fullName>
    </recommendedName>
</protein>
<evidence type="ECO:0008006" key="6">
    <source>
        <dbReference type="Google" id="ProtNLM"/>
    </source>
</evidence>
<accession>A0A2N0ZC48</accession>
<dbReference type="InterPro" id="IPR000914">
    <property type="entry name" value="SBP_5_dom"/>
</dbReference>
<evidence type="ECO:0000256" key="1">
    <source>
        <dbReference type="ARBA" id="ARBA00023125"/>
    </source>
</evidence>
<dbReference type="Proteomes" id="UP000233343">
    <property type="component" value="Unassembled WGS sequence"/>
</dbReference>
<evidence type="ECO:0000313" key="5">
    <source>
        <dbReference type="Proteomes" id="UP000233343"/>
    </source>
</evidence>
<dbReference type="Pfam" id="PF12793">
    <property type="entry name" value="SgrR_N"/>
    <property type="match status" value="1"/>
</dbReference>
<proteinExistence type="predicted"/>
<feature type="domain" description="Transcriptional regulator SgrR N-terminal HTH" evidence="3">
    <location>
        <begin position="21"/>
        <end position="106"/>
    </location>
</feature>
<feature type="domain" description="Solute-binding protein family 5" evidence="2">
    <location>
        <begin position="179"/>
        <end position="496"/>
    </location>
</feature>
<dbReference type="AlphaFoldDB" id="A0A2N0ZC48"/>
<keyword evidence="1" id="KW-0238">DNA-binding</keyword>
<comment type="caution">
    <text evidence="4">The sequence shown here is derived from an EMBL/GenBank/DDBJ whole genome shotgun (WGS) entry which is preliminary data.</text>
</comment>
<organism evidence="4 5">
    <name type="scientific">Cytobacillus horneckiae</name>
    <dbReference type="NCBI Taxonomy" id="549687"/>
    <lineage>
        <taxon>Bacteria</taxon>
        <taxon>Bacillati</taxon>
        <taxon>Bacillota</taxon>
        <taxon>Bacilli</taxon>
        <taxon>Bacillales</taxon>
        <taxon>Bacillaceae</taxon>
        <taxon>Cytobacillus</taxon>
    </lineage>
</organism>
<dbReference type="Gene3D" id="3.10.105.10">
    <property type="entry name" value="Dipeptide-binding Protein, Domain 3"/>
    <property type="match status" value="1"/>
</dbReference>
<name>A0A2N0ZC48_9BACI</name>
<dbReference type="GO" id="GO:1904680">
    <property type="term" value="F:peptide transmembrane transporter activity"/>
    <property type="evidence" value="ECO:0007669"/>
    <property type="project" value="TreeGrafter"/>
</dbReference>
<dbReference type="PANTHER" id="PTHR30290">
    <property type="entry name" value="PERIPLASMIC BINDING COMPONENT OF ABC TRANSPORTER"/>
    <property type="match status" value="1"/>
</dbReference>